<dbReference type="EMBL" id="CP126446">
    <property type="protein sequence ID" value="WIF96226.1"/>
    <property type="molecule type" value="Genomic_DNA"/>
</dbReference>
<name>A0ABY8UTY9_9BACI</name>
<keyword evidence="1" id="KW-0812">Transmembrane</keyword>
<dbReference type="RefSeq" id="WP_231416471.1">
    <property type="nucleotide sequence ID" value="NZ_CP126446.1"/>
</dbReference>
<sequence length="52" mass="5870">MVDVTELLPFQQPPITGTILLVMGSIIAALCFVAFLRTTHHEEQNQFDQKVK</sequence>
<keyword evidence="1" id="KW-0472">Membrane</keyword>
<keyword evidence="3" id="KW-1185">Reference proteome</keyword>
<evidence type="ECO:0000313" key="2">
    <source>
        <dbReference type="EMBL" id="WIF96226.1"/>
    </source>
</evidence>
<protein>
    <submittedName>
        <fullName evidence="2">Uncharacterized protein</fullName>
    </submittedName>
</protein>
<reference evidence="2 3" key="1">
    <citation type="submission" date="2023-05" db="EMBL/GenBank/DDBJ databases">
        <title>Comparative genomics reveals the evidence of polycyclic aromatic hydrocarbons degradation in moderately halophilic genus Pontibacillus.</title>
        <authorList>
            <person name="Yang H."/>
            <person name="Qian Z."/>
        </authorList>
    </citation>
    <scope>NUCLEOTIDE SEQUENCE [LARGE SCALE GENOMIC DNA]</scope>
    <source>
        <strain evidence="3">HN14</strain>
    </source>
</reference>
<gene>
    <name evidence="2" type="ORF">QNI29_10695</name>
</gene>
<feature type="transmembrane region" description="Helical" evidence="1">
    <location>
        <begin position="15"/>
        <end position="36"/>
    </location>
</feature>
<evidence type="ECO:0000256" key="1">
    <source>
        <dbReference type="SAM" id="Phobius"/>
    </source>
</evidence>
<organism evidence="2 3">
    <name type="scientific">Pontibacillus chungwhensis</name>
    <dbReference type="NCBI Taxonomy" id="265426"/>
    <lineage>
        <taxon>Bacteria</taxon>
        <taxon>Bacillati</taxon>
        <taxon>Bacillota</taxon>
        <taxon>Bacilli</taxon>
        <taxon>Bacillales</taxon>
        <taxon>Bacillaceae</taxon>
        <taxon>Pontibacillus</taxon>
    </lineage>
</organism>
<dbReference type="Proteomes" id="UP001236652">
    <property type="component" value="Chromosome"/>
</dbReference>
<proteinExistence type="predicted"/>
<evidence type="ECO:0000313" key="3">
    <source>
        <dbReference type="Proteomes" id="UP001236652"/>
    </source>
</evidence>
<keyword evidence="1" id="KW-1133">Transmembrane helix</keyword>
<accession>A0ABY8UTY9</accession>